<dbReference type="EMBL" id="MAAO01000002">
    <property type="protein sequence ID" value="OUR99537.1"/>
    <property type="molecule type" value="Genomic_DNA"/>
</dbReference>
<evidence type="ECO:0000256" key="1">
    <source>
        <dbReference type="SAM" id="Phobius"/>
    </source>
</evidence>
<feature type="domain" description="Fatty acid desaturase" evidence="2">
    <location>
        <begin position="43"/>
        <end position="245"/>
    </location>
</feature>
<dbReference type="GO" id="GO:0006629">
    <property type="term" value="P:lipid metabolic process"/>
    <property type="evidence" value="ECO:0007669"/>
    <property type="project" value="InterPro"/>
</dbReference>
<name>A0A1Y5FI62_9BACT</name>
<gene>
    <name evidence="3" type="ORF">A9Q84_00525</name>
</gene>
<protein>
    <recommendedName>
        <fullName evidence="2">Fatty acid desaturase domain-containing protein</fullName>
    </recommendedName>
</protein>
<dbReference type="AlphaFoldDB" id="A0A1Y5FI62"/>
<evidence type="ECO:0000313" key="3">
    <source>
        <dbReference type="EMBL" id="OUR99537.1"/>
    </source>
</evidence>
<dbReference type="CDD" id="cd01060">
    <property type="entry name" value="Membrane-FADS-like"/>
    <property type="match status" value="1"/>
</dbReference>
<feature type="transmembrane region" description="Helical" evidence="1">
    <location>
        <begin position="12"/>
        <end position="32"/>
    </location>
</feature>
<feature type="transmembrane region" description="Helical" evidence="1">
    <location>
        <begin position="44"/>
        <end position="67"/>
    </location>
</feature>
<sequence>MNKFKKDPFYLLKYCLKTILILSILSAILFLTRGFDLSFNFETWMIILPILGAVLCGYPSSILHNCAHGNTGTRLQNDLVGEILGTVMLYGFGGFRLGHMFHHKFPDDPLMDPHPPRGYSFFFFLLSPVKATLGVIERSYFSYFGENKTTRTNIQLQKIAFNISIILRVLFWYLLLGSELFVLFYIPMYVLNIFVFAHINYATHIVNDDGSSEIVNLNNNYYYKIVNKISFGGYFHKNHHRRPQVYNPSKIQLKNDVDYITYIPTNIQEDKKPSFIESLLSGLTGVLKS</sequence>
<accession>A0A1Y5FI62</accession>
<dbReference type="Proteomes" id="UP000196531">
    <property type="component" value="Unassembled WGS sequence"/>
</dbReference>
<comment type="caution">
    <text evidence="3">The sequence shown here is derived from an EMBL/GenBank/DDBJ whole genome shotgun (WGS) entry which is preliminary data.</text>
</comment>
<evidence type="ECO:0000259" key="2">
    <source>
        <dbReference type="Pfam" id="PF00487"/>
    </source>
</evidence>
<feature type="transmembrane region" description="Helical" evidence="1">
    <location>
        <begin position="118"/>
        <end position="136"/>
    </location>
</feature>
<dbReference type="Pfam" id="PF00487">
    <property type="entry name" value="FA_desaturase"/>
    <property type="match status" value="1"/>
</dbReference>
<proteinExistence type="predicted"/>
<feature type="transmembrane region" description="Helical" evidence="1">
    <location>
        <begin position="79"/>
        <end position="98"/>
    </location>
</feature>
<keyword evidence="1" id="KW-0812">Transmembrane</keyword>
<organism evidence="3 4">
    <name type="scientific">Halobacteriovorax marinus</name>
    <dbReference type="NCBI Taxonomy" id="97084"/>
    <lineage>
        <taxon>Bacteria</taxon>
        <taxon>Pseudomonadati</taxon>
        <taxon>Bdellovibrionota</taxon>
        <taxon>Bacteriovoracia</taxon>
        <taxon>Bacteriovoracales</taxon>
        <taxon>Halobacteriovoraceae</taxon>
        <taxon>Halobacteriovorax</taxon>
    </lineage>
</organism>
<keyword evidence="1" id="KW-0472">Membrane</keyword>
<evidence type="ECO:0000313" key="4">
    <source>
        <dbReference type="Proteomes" id="UP000196531"/>
    </source>
</evidence>
<keyword evidence="1" id="KW-1133">Transmembrane helix</keyword>
<feature type="transmembrane region" description="Helical" evidence="1">
    <location>
        <begin position="156"/>
        <end position="175"/>
    </location>
</feature>
<reference evidence="4" key="1">
    <citation type="journal article" date="2017" name="Proc. Natl. Acad. Sci. U.S.A.">
        <title>Simulation of Deepwater Horizon oil plume reveals substrate specialization within a complex community of hydrocarbon-degraders.</title>
        <authorList>
            <person name="Hu P."/>
            <person name="Dubinsky E.A."/>
            <person name="Probst A.J."/>
            <person name="Wang J."/>
            <person name="Sieber C.M.K."/>
            <person name="Tom L.M."/>
            <person name="Gardinali P."/>
            <person name="Banfield J.F."/>
            <person name="Atlas R.M."/>
            <person name="Andersen G.L."/>
        </authorList>
    </citation>
    <scope>NUCLEOTIDE SEQUENCE [LARGE SCALE GENOMIC DNA]</scope>
</reference>
<dbReference type="InterPro" id="IPR005804">
    <property type="entry name" value="FA_desaturase_dom"/>
</dbReference>